<feature type="domain" description="Heterokaryon incompatibility" evidence="2">
    <location>
        <begin position="275"/>
        <end position="420"/>
    </location>
</feature>
<gene>
    <name evidence="3" type="ORF">L207DRAFT_59539</name>
</gene>
<accession>A0A2J6RHI6</accession>
<organism evidence="3 4">
    <name type="scientific">Hyaloscypha variabilis (strain UAMH 11265 / GT02V1 / F)</name>
    <name type="common">Meliniomyces variabilis</name>
    <dbReference type="NCBI Taxonomy" id="1149755"/>
    <lineage>
        <taxon>Eukaryota</taxon>
        <taxon>Fungi</taxon>
        <taxon>Dikarya</taxon>
        <taxon>Ascomycota</taxon>
        <taxon>Pezizomycotina</taxon>
        <taxon>Leotiomycetes</taxon>
        <taxon>Helotiales</taxon>
        <taxon>Hyaloscyphaceae</taxon>
        <taxon>Hyaloscypha</taxon>
        <taxon>Hyaloscypha variabilis</taxon>
    </lineage>
</organism>
<evidence type="ECO:0000259" key="2">
    <source>
        <dbReference type="Pfam" id="PF06985"/>
    </source>
</evidence>
<name>A0A2J6RHI6_HYAVF</name>
<dbReference type="InterPro" id="IPR010730">
    <property type="entry name" value="HET"/>
</dbReference>
<keyword evidence="4" id="KW-1185">Reference proteome</keyword>
<proteinExistence type="predicted"/>
<feature type="region of interest" description="Disordered" evidence="1">
    <location>
        <begin position="1"/>
        <end position="28"/>
    </location>
</feature>
<dbReference type="OrthoDB" id="2958217at2759"/>
<dbReference type="PANTHER" id="PTHR33112:SF12">
    <property type="entry name" value="HETEROKARYON INCOMPATIBILITY DOMAIN-CONTAINING PROTEIN"/>
    <property type="match status" value="1"/>
</dbReference>
<protein>
    <submittedName>
        <fullName evidence="3">HET-domain-containing protein</fullName>
    </submittedName>
</protein>
<dbReference type="PANTHER" id="PTHR33112">
    <property type="entry name" value="DOMAIN PROTEIN, PUTATIVE-RELATED"/>
    <property type="match status" value="1"/>
</dbReference>
<evidence type="ECO:0000313" key="3">
    <source>
        <dbReference type="EMBL" id="PMD37976.1"/>
    </source>
</evidence>
<dbReference type="Pfam" id="PF06985">
    <property type="entry name" value="HET"/>
    <property type="match status" value="1"/>
</dbReference>
<reference evidence="3 4" key="1">
    <citation type="submission" date="2016-04" db="EMBL/GenBank/DDBJ databases">
        <title>A degradative enzymes factory behind the ericoid mycorrhizal symbiosis.</title>
        <authorList>
            <consortium name="DOE Joint Genome Institute"/>
            <person name="Martino E."/>
            <person name="Morin E."/>
            <person name="Grelet G."/>
            <person name="Kuo A."/>
            <person name="Kohler A."/>
            <person name="Daghino S."/>
            <person name="Barry K."/>
            <person name="Choi C."/>
            <person name="Cichocki N."/>
            <person name="Clum A."/>
            <person name="Copeland A."/>
            <person name="Hainaut M."/>
            <person name="Haridas S."/>
            <person name="Labutti K."/>
            <person name="Lindquist E."/>
            <person name="Lipzen A."/>
            <person name="Khouja H.-R."/>
            <person name="Murat C."/>
            <person name="Ohm R."/>
            <person name="Olson A."/>
            <person name="Spatafora J."/>
            <person name="Veneault-Fourrey C."/>
            <person name="Henrissat B."/>
            <person name="Grigoriev I."/>
            <person name="Martin F."/>
            <person name="Perotto S."/>
        </authorList>
    </citation>
    <scope>NUCLEOTIDE SEQUENCE [LARGE SCALE GENOMIC DNA]</scope>
    <source>
        <strain evidence="3 4">F</strain>
    </source>
</reference>
<feature type="compositionally biased region" description="Polar residues" evidence="1">
    <location>
        <begin position="1"/>
        <end position="18"/>
    </location>
</feature>
<sequence length="709" mass="81136">MAQSPTSKSLAISQTTLGSSSESAPPPSEHKLCCICTKVDFTQFLPYGYRYKKLEDGSWYPINKKVWVRYPNGRVAPAPTSTSIDFDRDEQAVVELGSLGDIISRSKSCLLCSLAIKVLQDATHPPDFGEKIDSDWRRYHIFRERVGSVKSINSSSTQWREWKVVRLVIGSKSVDISGPNPVDYSISLRGGFGVAQLGHSLETLTSKLNIPSLLGRFRPVRCDIALLKSWLDQCCTTHTHFACRTSTSIGSIRLINVEKRQLQTFPNFAASPVQYLTLRYVWGQSQQESALTRGKLQHYHTSNSLKQLPRTIEDAMSLVSKLGHIFLWVDSLCILQDDENDKRMQIPMMAAIYNRSVLTIIAAFGDDSDAGLPGIGFDRQERLHVDVGDFTVISGIPTQPLYANPEYYTTWNTRAWTFQEYILSIRCLIFLNHEVYWRCPDTEWHEETDFEDSSAQFYRGYSKEHHSTELTVENFGYFLRQYTGRELSYEEDVLNAFSGILEAIPSEFFWGLPCSTFGKFLAWGVGPDQKEDGLVSRRRFEGCPSWSWMAWKWSSIKISFWPISRSVQSLVSAYRFRHNGLQEFSRPDVISFKAQHTKSNCVLEYIIWKNSSDYACSMEDIPKPVSLNETYVVFWTYVIDLPADKGRKIEGQVDPDEFRAYALINIEGTFLCLLDLSWHAGIARREGRVIWRNEKWDMKKARKMLVILG</sequence>
<dbReference type="Proteomes" id="UP000235786">
    <property type="component" value="Unassembled WGS sequence"/>
</dbReference>
<dbReference type="EMBL" id="KZ613948">
    <property type="protein sequence ID" value="PMD37976.1"/>
    <property type="molecule type" value="Genomic_DNA"/>
</dbReference>
<evidence type="ECO:0000256" key="1">
    <source>
        <dbReference type="SAM" id="MobiDB-lite"/>
    </source>
</evidence>
<dbReference type="STRING" id="1149755.A0A2J6RHI6"/>
<dbReference type="AlphaFoldDB" id="A0A2J6RHI6"/>
<evidence type="ECO:0000313" key="4">
    <source>
        <dbReference type="Proteomes" id="UP000235786"/>
    </source>
</evidence>